<evidence type="ECO:0000256" key="2">
    <source>
        <dbReference type="ARBA" id="ARBA00022908"/>
    </source>
</evidence>
<reference evidence="7 8" key="1">
    <citation type="submission" date="2016-10" db="EMBL/GenBank/DDBJ databases">
        <authorList>
            <person name="Varghese N."/>
            <person name="Submissions S."/>
        </authorList>
    </citation>
    <scope>NUCLEOTIDE SEQUENCE [LARGE SCALE GENOMIC DNA]</scope>
    <source>
        <strain evidence="7 8">DSM 26672</strain>
    </source>
</reference>
<dbReference type="PROSITE" id="PS51900">
    <property type="entry name" value="CB"/>
    <property type="match status" value="1"/>
</dbReference>
<sequence>MKRSDSSFIQFTQRIPADVLPQAAGLKLSIPLGNGEFHHLAISPAMKAIRLSLRTRDHSEGKVRHATVAAFLETVWQGRRASKPISLTNRQAHALAGELYRAWASETPNSRTIGITLKPGRQGRDRDDWVVEHGVFPDEEASGFHSMVAKLGALHANPVPSEMEPVVGPLVDRLLLARGIAAVEAGSRLLLLVAFVQALRDAFENRARNAEGDYSPDPKSQRFPEWVSPAEQSKLLPTSGLAAAVSLKGLVEDWWKEAQATGRKLSTYESYRNTMAGMVAYLGHDDAARLTPENVIGFKDHRLSSINPRTNKPISAKTVKDSDLASLKTIFAWAVSNRRMASNPAAGITIKLGKSKKLRSKGFTDDEAAKLLTAAHDYRKTDETPKTAAAKRWVPWLCAYTGARLGEMAQLRKQDLRQDGDNWVITITPDAGTVKTDEARDVVLHQHLVDEGFVQFVKDAAAGHLFLKVGEEGEVRGPLRGLKNRLAEFARVQVPDERVMPNHGWRHRFKTVARSAGIESRIVDAIQGHAPRTAGDDYGDVTVAAMALAMAKFPRVKLEG</sequence>
<dbReference type="InterPro" id="IPR050090">
    <property type="entry name" value="Tyrosine_recombinase_XerCD"/>
</dbReference>
<evidence type="ECO:0000259" key="6">
    <source>
        <dbReference type="PROSITE" id="PS51900"/>
    </source>
</evidence>
<dbReference type="InterPro" id="IPR010998">
    <property type="entry name" value="Integrase_recombinase_N"/>
</dbReference>
<keyword evidence="8" id="KW-1185">Reference proteome</keyword>
<dbReference type="InterPro" id="IPR044068">
    <property type="entry name" value="CB"/>
</dbReference>
<evidence type="ECO:0000313" key="7">
    <source>
        <dbReference type="EMBL" id="SDF36825.1"/>
    </source>
</evidence>
<proteinExistence type="inferred from homology"/>
<evidence type="ECO:0000256" key="4">
    <source>
        <dbReference type="ARBA" id="ARBA00023172"/>
    </source>
</evidence>
<evidence type="ECO:0000256" key="1">
    <source>
        <dbReference type="ARBA" id="ARBA00008857"/>
    </source>
</evidence>
<dbReference type="InterPro" id="IPR011010">
    <property type="entry name" value="DNA_brk_join_enz"/>
</dbReference>
<dbReference type="InterPro" id="IPR013762">
    <property type="entry name" value="Integrase-like_cat_sf"/>
</dbReference>
<feature type="domain" description="Core-binding (CB)" evidence="6">
    <location>
        <begin position="245"/>
        <end position="335"/>
    </location>
</feature>
<dbReference type="Gene3D" id="1.10.443.10">
    <property type="entry name" value="Intergrase catalytic core"/>
    <property type="match status" value="1"/>
</dbReference>
<protein>
    <submittedName>
        <fullName evidence="7">Site-specific recombinase XerD</fullName>
    </submittedName>
</protein>
<keyword evidence="3 5" id="KW-0238">DNA-binding</keyword>
<dbReference type="EMBL" id="FNBZ01000001">
    <property type="protein sequence ID" value="SDF36825.1"/>
    <property type="molecule type" value="Genomic_DNA"/>
</dbReference>
<accession>A0ABY0NIK7</accession>
<keyword evidence="2" id="KW-0229">DNA integration</keyword>
<keyword evidence="4" id="KW-0233">DNA recombination</keyword>
<comment type="similarity">
    <text evidence="1">Belongs to the 'phage' integrase family.</text>
</comment>
<comment type="caution">
    <text evidence="7">The sequence shown here is derived from an EMBL/GenBank/DDBJ whole genome shotgun (WGS) entry which is preliminary data.</text>
</comment>
<dbReference type="RefSeq" id="WP_244511878.1">
    <property type="nucleotide sequence ID" value="NZ_FNBZ01000001.1"/>
</dbReference>
<dbReference type="PANTHER" id="PTHR30349:SF41">
    <property type="entry name" value="INTEGRASE_RECOMBINASE PROTEIN MJ0367-RELATED"/>
    <property type="match status" value="1"/>
</dbReference>
<gene>
    <name evidence="7" type="ORF">SAMN05421844_101445</name>
</gene>
<evidence type="ECO:0000313" key="8">
    <source>
        <dbReference type="Proteomes" id="UP000199468"/>
    </source>
</evidence>
<dbReference type="Gene3D" id="1.10.150.130">
    <property type="match status" value="1"/>
</dbReference>
<organism evidence="7 8">
    <name type="scientific">Bosea robiniae</name>
    <dbReference type="NCBI Taxonomy" id="1036780"/>
    <lineage>
        <taxon>Bacteria</taxon>
        <taxon>Pseudomonadati</taxon>
        <taxon>Pseudomonadota</taxon>
        <taxon>Alphaproteobacteria</taxon>
        <taxon>Hyphomicrobiales</taxon>
        <taxon>Boseaceae</taxon>
        <taxon>Bosea</taxon>
    </lineage>
</organism>
<dbReference type="SUPFAM" id="SSF56349">
    <property type="entry name" value="DNA breaking-rejoining enzymes"/>
    <property type="match status" value="1"/>
</dbReference>
<dbReference type="PANTHER" id="PTHR30349">
    <property type="entry name" value="PHAGE INTEGRASE-RELATED"/>
    <property type="match status" value="1"/>
</dbReference>
<dbReference type="Proteomes" id="UP000199468">
    <property type="component" value="Unassembled WGS sequence"/>
</dbReference>
<evidence type="ECO:0000256" key="5">
    <source>
        <dbReference type="PROSITE-ProRule" id="PRU01248"/>
    </source>
</evidence>
<evidence type="ECO:0000256" key="3">
    <source>
        <dbReference type="ARBA" id="ARBA00023125"/>
    </source>
</evidence>
<name>A0ABY0NIK7_9HYPH</name>